<comment type="caution">
    <text evidence="3">The sequence shown here is derived from an EMBL/GenBank/DDBJ whole genome shotgun (WGS) entry which is preliminary data.</text>
</comment>
<sequence>MSRDQEKTNKLLFKLCMKGKWEEVVEMYRNDKKVWKARITRLGDTALHVAVADGKDDVVQQLVKLICWEEDEEGKEALRIENERGNTVLHFAASMGSVQTCEYIASAEVSLLNIRNVDGETPLFLAAMHGRKDAFLSLHYYYYYNICTQAHPNHPNYYSNCTRNDGDTVLHSAIAGDYFDLAFQIIHLFKDFANRKNQRGFSPLHLLASKPSAFRSGSHFGLFQTIVYHGIFVKPLEVASYCQQLHPTVGKEKNGYPENYKTCINLLRVIKNAASVGR</sequence>
<reference evidence="3 4" key="1">
    <citation type="submission" date="2024-01" db="EMBL/GenBank/DDBJ databases">
        <title>The genomes of 5 underutilized Papilionoideae crops provide insights into root nodulation and disease resistanc.</title>
        <authorList>
            <person name="Jiang F."/>
        </authorList>
    </citation>
    <scope>NUCLEOTIDE SEQUENCE [LARGE SCALE GENOMIC DNA]</scope>
    <source>
        <strain evidence="3">LVBAO_FW01</strain>
        <tissue evidence="3">Leaves</tissue>
    </source>
</reference>
<dbReference type="EMBL" id="JAYMYQ010000011">
    <property type="protein sequence ID" value="KAK7306463.1"/>
    <property type="molecule type" value="Genomic_DNA"/>
</dbReference>
<dbReference type="InterPro" id="IPR036770">
    <property type="entry name" value="Ankyrin_rpt-contain_sf"/>
</dbReference>
<gene>
    <name evidence="3" type="ORF">VNO77_44404</name>
</gene>
<protein>
    <submittedName>
        <fullName evidence="3">Uncharacterized protein</fullName>
    </submittedName>
</protein>
<proteinExistence type="predicted"/>
<dbReference type="GO" id="GO:0005886">
    <property type="term" value="C:plasma membrane"/>
    <property type="evidence" value="ECO:0007669"/>
    <property type="project" value="UniProtKB-SubCell"/>
</dbReference>
<evidence type="ECO:0000256" key="1">
    <source>
        <dbReference type="ARBA" id="ARBA00004413"/>
    </source>
</evidence>
<comment type="subcellular location">
    <subcellularLocation>
        <location evidence="1">Cell membrane</location>
        <topology evidence="1">Peripheral membrane protein</topology>
        <orientation evidence="1">Cytoplasmic side</orientation>
    </subcellularLocation>
</comment>
<dbReference type="Proteomes" id="UP001367508">
    <property type="component" value="Unassembled WGS sequence"/>
</dbReference>
<feature type="repeat" description="ANK" evidence="2">
    <location>
        <begin position="42"/>
        <end position="64"/>
    </location>
</feature>
<evidence type="ECO:0000256" key="2">
    <source>
        <dbReference type="PROSITE-ProRule" id="PRU00023"/>
    </source>
</evidence>
<dbReference type="Gene3D" id="1.25.40.20">
    <property type="entry name" value="Ankyrin repeat-containing domain"/>
    <property type="match status" value="2"/>
</dbReference>
<dbReference type="SUPFAM" id="SSF48403">
    <property type="entry name" value="Ankyrin repeat"/>
    <property type="match status" value="1"/>
</dbReference>
<dbReference type="SMART" id="SM00248">
    <property type="entry name" value="ANK"/>
    <property type="match status" value="5"/>
</dbReference>
<organism evidence="3 4">
    <name type="scientific">Canavalia gladiata</name>
    <name type="common">Sword bean</name>
    <name type="synonym">Dolichos gladiatus</name>
    <dbReference type="NCBI Taxonomy" id="3824"/>
    <lineage>
        <taxon>Eukaryota</taxon>
        <taxon>Viridiplantae</taxon>
        <taxon>Streptophyta</taxon>
        <taxon>Embryophyta</taxon>
        <taxon>Tracheophyta</taxon>
        <taxon>Spermatophyta</taxon>
        <taxon>Magnoliopsida</taxon>
        <taxon>eudicotyledons</taxon>
        <taxon>Gunneridae</taxon>
        <taxon>Pentapetalae</taxon>
        <taxon>rosids</taxon>
        <taxon>fabids</taxon>
        <taxon>Fabales</taxon>
        <taxon>Fabaceae</taxon>
        <taxon>Papilionoideae</taxon>
        <taxon>50 kb inversion clade</taxon>
        <taxon>NPAAA clade</taxon>
        <taxon>indigoferoid/millettioid clade</taxon>
        <taxon>Phaseoleae</taxon>
        <taxon>Canavalia</taxon>
    </lineage>
</organism>
<dbReference type="Pfam" id="PF00023">
    <property type="entry name" value="Ank"/>
    <property type="match status" value="1"/>
</dbReference>
<keyword evidence="4" id="KW-1185">Reference proteome</keyword>
<dbReference type="AlphaFoldDB" id="A0AAN9JY64"/>
<dbReference type="PANTHER" id="PTHR24121:SF15">
    <property type="entry name" value="ANKYRIN REPEAT PROTEIN"/>
    <property type="match status" value="1"/>
</dbReference>
<evidence type="ECO:0000313" key="4">
    <source>
        <dbReference type="Proteomes" id="UP001367508"/>
    </source>
</evidence>
<evidence type="ECO:0000313" key="3">
    <source>
        <dbReference type="EMBL" id="KAK7306463.1"/>
    </source>
</evidence>
<dbReference type="Pfam" id="PF12796">
    <property type="entry name" value="Ank_2"/>
    <property type="match status" value="1"/>
</dbReference>
<dbReference type="InterPro" id="IPR002110">
    <property type="entry name" value="Ankyrin_rpt"/>
</dbReference>
<name>A0AAN9JY64_CANGL</name>
<dbReference type="PROSITE" id="PS50088">
    <property type="entry name" value="ANK_REPEAT"/>
    <property type="match status" value="1"/>
</dbReference>
<dbReference type="PROSITE" id="PS50297">
    <property type="entry name" value="ANK_REP_REGION"/>
    <property type="match status" value="1"/>
</dbReference>
<accession>A0AAN9JY64</accession>
<dbReference type="PANTHER" id="PTHR24121">
    <property type="entry name" value="NO MECHANORECEPTOR POTENTIAL C, ISOFORM D-RELATED"/>
    <property type="match status" value="1"/>
</dbReference>
<keyword evidence="2" id="KW-0040">ANK repeat</keyword>